<protein>
    <submittedName>
        <fullName evidence="1">Uncharacterized protein</fullName>
    </submittedName>
</protein>
<accession>A0A2P2PE21</accession>
<proteinExistence type="predicted"/>
<reference evidence="1" key="1">
    <citation type="submission" date="2018-02" db="EMBL/GenBank/DDBJ databases">
        <title>Rhizophora mucronata_Transcriptome.</title>
        <authorList>
            <person name="Meera S.P."/>
            <person name="Sreeshan A."/>
            <person name="Augustine A."/>
        </authorList>
    </citation>
    <scope>NUCLEOTIDE SEQUENCE</scope>
    <source>
        <tissue evidence="1">Leaf</tissue>
    </source>
</reference>
<name>A0A2P2PE21_RHIMU</name>
<dbReference type="EMBL" id="GGEC01072478">
    <property type="protein sequence ID" value="MBX52962.1"/>
    <property type="molecule type" value="Transcribed_RNA"/>
</dbReference>
<organism evidence="1">
    <name type="scientific">Rhizophora mucronata</name>
    <name type="common">Asiatic mangrove</name>
    <dbReference type="NCBI Taxonomy" id="61149"/>
    <lineage>
        <taxon>Eukaryota</taxon>
        <taxon>Viridiplantae</taxon>
        <taxon>Streptophyta</taxon>
        <taxon>Embryophyta</taxon>
        <taxon>Tracheophyta</taxon>
        <taxon>Spermatophyta</taxon>
        <taxon>Magnoliopsida</taxon>
        <taxon>eudicotyledons</taxon>
        <taxon>Gunneridae</taxon>
        <taxon>Pentapetalae</taxon>
        <taxon>rosids</taxon>
        <taxon>fabids</taxon>
        <taxon>Malpighiales</taxon>
        <taxon>Rhizophoraceae</taxon>
        <taxon>Rhizophora</taxon>
    </lineage>
</organism>
<evidence type="ECO:0000313" key="1">
    <source>
        <dbReference type="EMBL" id="MBX52962.1"/>
    </source>
</evidence>
<sequence length="28" mass="3155">MTQVFYPQSTIGSLLPHSQNIIARHNSN</sequence>
<dbReference type="AlphaFoldDB" id="A0A2P2PE21"/>